<feature type="compositionally biased region" description="Basic and acidic residues" evidence="1">
    <location>
        <begin position="193"/>
        <end position="205"/>
    </location>
</feature>
<name>A0ABN8XM34_RANTA</name>
<dbReference type="Proteomes" id="UP001176941">
    <property type="component" value="Unassembled WGS sequence"/>
</dbReference>
<reference evidence="2" key="1">
    <citation type="submission" date="2023-04" db="EMBL/GenBank/DDBJ databases">
        <authorList>
            <consortium name="ELIXIR-Norway"/>
        </authorList>
    </citation>
    <scope>NUCLEOTIDE SEQUENCE [LARGE SCALE GENOMIC DNA]</scope>
</reference>
<comment type="caution">
    <text evidence="2">The sequence shown here is derived from an EMBL/GenBank/DDBJ whole genome shotgun (WGS) entry which is preliminary data.</text>
</comment>
<proteinExistence type="predicted"/>
<evidence type="ECO:0000313" key="2">
    <source>
        <dbReference type="EMBL" id="CAI9149151.1"/>
    </source>
</evidence>
<dbReference type="EMBL" id="CATKSN020000152">
    <property type="protein sequence ID" value="CAI9149151.1"/>
    <property type="molecule type" value="Genomic_DNA"/>
</dbReference>
<gene>
    <name evidence="2" type="ORF">MRATA1EN1_LOCUS30769</name>
</gene>
<evidence type="ECO:0000256" key="1">
    <source>
        <dbReference type="SAM" id="MobiDB-lite"/>
    </source>
</evidence>
<organism evidence="2 3">
    <name type="scientific">Rangifer tarandus platyrhynchus</name>
    <name type="common">Svalbard reindeer</name>
    <dbReference type="NCBI Taxonomy" id="3082113"/>
    <lineage>
        <taxon>Eukaryota</taxon>
        <taxon>Metazoa</taxon>
        <taxon>Chordata</taxon>
        <taxon>Craniata</taxon>
        <taxon>Vertebrata</taxon>
        <taxon>Euteleostomi</taxon>
        <taxon>Mammalia</taxon>
        <taxon>Eutheria</taxon>
        <taxon>Laurasiatheria</taxon>
        <taxon>Artiodactyla</taxon>
        <taxon>Ruminantia</taxon>
        <taxon>Pecora</taxon>
        <taxon>Cervidae</taxon>
        <taxon>Odocoileinae</taxon>
        <taxon>Rangifer</taxon>
    </lineage>
</organism>
<keyword evidence="3" id="KW-1185">Reference proteome</keyword>
<feature type="region of interest" description="Disordered" evidence="1">
    <location>
        <begin position="175"/>
        <end position="205"/>
    </location>
</feature>
<evidence type="ECO:0000313" key="3">
    <source>
        <dbReference type="Proteomes" id="UP001176941"/>
    </source>
</evidence>
<accession>A0ABN8XM34</accession>
<sequence length="205" mass="23292">MARFAQPLVSASVLLDRQQPANGARELRQPMLALSGARRLKVARSAPVIEDDSGSKVLSRGSMRRWRRWEPRMREHYTRRVYENKSPLEPLEPTLFDDSTTAKLDSNAGTAQLLLLLLLLLHLYTCSCCSVYGAAADTESPRNSGLCCRGMLQRLARVMVTCELAKLPVVPGEERYRRQRRKRSGRGRQQRSQNERSRRGENLSP</sequence>
<feature type="compositionally biased region" description="Basic residues" evidence="1">
    <location>
        <begin position="177"/>
        <end position="189"/>
    </location>
</feature>
<protein>
    <submittedName>
        <fullName evidence="2">Uncharacterized protein</fullName>
    </submittedName>
</protein>